<dbReference type="SUPFAM" id="SSF159283">
    <property type="entry name" value="Guanosine diphospho-D-mannose pyrophosphorylase/mannose-6-phosphate isomerase linker domain"/>
    <property type="match status" value="1"/>
</dbReference>
<dbReference type="EMBL" id="FYEZ01000002">
    <property type="protein sequence ID" value="SNC71355.1"/>
    <property type="molecule type" value="Genomic_DNA"/>
</dbReference>
<feature type="domain" description="Nucleotidyl transferase" evidence="1">
    <location>
        <begin position="20"/>
        <end position="302"/>
    </location>
</feature>
<dbReference type="AlphaFoldDB" id="A0A212TZC6"/>
<dbReference type="SUPFAM" id="SSF53448">
    <property type="entry name" value="Nucleotide-diphospho-sugar transferases"/>
    <property type="match status" value="1"/>
</dbReference>
<reference evidence="3 4" key="1">
    <citation type="submission" date="2017-06" db="EMBL/GenBank/DDBJ databases">
        <authorList>
            <person name="Kim H.J."/>
            <person name="Triplett B.A."/>
        </authorList>
    </citation>
    <scope>NUCLEOTIDE SEQUENCE [LARGE SCALE GENOMIC DNA]</scope>
    <source>
        <strain evidence="3 4">DSM 22179</strain>
    </source>
</reference>
<dbReference type="PANTHER" id="PTHR46390">
    <property type="entry name" value="MANNOSE-1-PHOSPHATE GUANYLYLTRANSFERASE"/>
    <property type="match status" value="1"/>
</dbReference>
<dbReference type="Pfam" id="PF00483">
    <property type="entry name" value="NTP_transferase"/>
    <property type="match status" value="1"/>
</dbReference>
<feature type="domain" description="MannoseP isomerase/GMP-like beta-helix" evidence="2">
    <location>
        <begin position="324"/>
        <end position="378"/>
    </location>
</feature>
<accession>A0A212TZC6</accession>
<gene>
    <name evidence="3" type="ORF">SAMN05445756_1445</name>
</gene>
<dbReference type="GO" id="GO:0009298">
    <property type="term" value="P:GDP-mannose biosynthetic process"/>
    <property type="evidence" value="ECO:0007669"/>
    <property type="project" value="TreeGrafter"/>
</dbReference>
<evidence type="ECO:0000259" key="1">
    <source>
        <dbReference type="Pfam" id="PF00483"/>
    </source>
</evidence>
<keyword evidence="3" id="KW-0808">Transferase</keyword>
<proteinExistence type="predicted"/>
<sequence length="387" mass="40318">MTSAAQETPVGGQGMDDFWGVVPAGGSGTRLWPVSRSSAPKFLQDMTGGGRSMLQATLDRLRPLTGDRLTVVTGAAHADRVREQLAGEALGGSLPGLGADGLVVEPSPRESMPAIGLAAAIIARHHPDAVIGSFAADHVVGDLDTFHACVTEAVAVARTGKLVTIGIEPTRPATGFGYIRLGEPLAVEGAPSAREVASFREKPERELAEQFLADGGYRWNAGMFVVRAQVLLDLLAREHPDMVEALTAIAAADDLAPMDELWPDITKIAIDHAVAEPAAAAGDVACVPGDFPWDDVGDFGSLGAVLGRVGAGRIVDGLVTTGAGEVIGQESSGFVMTTTGRTVVALGLEDVVVVDTPDAVLVTTRDRAQEVKQVVARLEELQRKDLT</sequence>
<dbReference type="Gene3D" id="3.90.550.10">
    <property type="entry name" value="Spore Coat Polysaccharide Biosynthesis Protein SpsA, Chain A"/>
    <property type="match status" value="1"/>
</dbReference>
<dbReference type="InterPro" id="IPR005835">
    <property type="entry name" value="NTP_transferase_dom"/>
</dbReference>
<evidence type="ECO:0000313" key="3">
    <source>
        <dbReference type="EMBL" id="SNC71355.1"/>
    </source>
</evidence>
<dbReference type="PANTHER" id="PTHR46390:SF1">
    <property type="entry name" value="MANNOSE-1-PHOSPHATE GUANYLYLTRANSFERASE"/>
    <property type="match status" value="1"/>
</dbReference>
<organism evidence="3 4">
    <name type="scientific">Kytococcus aerolatus</name>
    <dbReference type="NCBI Taxonomy" id="592308"/>
    <lineage>
        <taxon>Bacteria</taxon>
        <taxon>Bacillati</taxon>
        <taxon>Actinomycetota</taxon>
        <taxon>Actinomycetes</taxon>
        <taxon>Micrococcales</taxon>
        <taxon>Kytococcaceae</taxon>
        <taxon>Kytococcus</taxon>
    </lineage>
</organism>
<dbReference type="GO" id="GO:0004475">
    <property type="term" value="F:mannose-1-phosphate guanylyltransferase (GTP) activity"/>
    <property type="evidence" value="ECO:0007669"/>
    <property type="project" value="InterPro"/>
</dbReference>
<dbReference type="CDD" id="cd02509">
    <property type="entry name" value="GDP-M1P_Guanylyltransferase"/>
    <property type="match status" value="1"/>
</dbReference>
<keyword evidence="3" id="KW-0548">Nucleotidyltransferase</keyword>
<dbReference type="Proteomes" id="UP000198122">
    <property type="component" value="Unassembled WGS sequence"/>
</dbReference>
<dbReference type="InterPro" id="IPR054566">
    <property type="entry name" value="ManC/GMP-like_b-helix"/>
</dbReference>
<evidence type="ECO:0000259" key="2">
    <source>
        <dbReference type="Pfam" id="PF22640"/>
    </source>
</evidence>
<dbReference type="Pfam" id="PF22640">
    <property type="entry name" value="ManC_GMP_beta-helix"/>
    <property type="match status" value="1"/>
</dbReference>
<keyword evidence="4" id="KW-1185">Reference proteome</keyword>
<dbReference type="InterPro" id="IPR051161">
    <property type="entry name" value="Mannose-6P_isomerase_type2"/>
</dbReference>
<name>A0A212TZC6_9MICO</name>
<protein>
    <submittedName>
        <fullName evidence="3">Mannose-1-phosphate guanylyltransferase</fullName>
    </submittedName>
</protein>
<evidence type="ECO:0000313" key="4">
    <source>
        <dbReference type="Proteomes" id="UP000198122"/>
    </source>
</evidence>
<dbReference type="InterPro" id="IPR029044">
    <property type="entry name" value="Nucleotide-diphossugar_trans"/>
</dbReference>
<dbReference type="InterPro" id="IPR049577">
    <property type="entry name" value="GMPP_N"/>
</dbReference>